<comment type="caution">
    <text evidence="3">The sequence shown here is derived from an EMBL/GenBank/DDBJ whole genome shotgun (WGS) entry which is preliminary data.</text>
</comment>
<organism evidence="3 4">
    <name type="scientific">Pleurotus eryngii</name>
    <name type="common">Boletus of the steppes</name>
    <dbReference type="NCBI Taxonomy" id="5323"/>
    <lineage>
        <taxon>Eukaryota</taxon>
        <taxon>Fungi</taxon>
        <taxon>Dikarya</taxon>
        <taxon>Basidiomycota</taxon>
        <taxon>Agaricomycotina</taxon>
        <taxon>Agaricomycetes</taxon>
        <taxon>Agaricomycetidae</taxon>
        <taxon>Agaricales</taxon>
        <taxon>Pleurotineae</taxon>
        <taxon>Pleurotaceae</taxon>
        <taxon>Pleurotus</taxon>
    </lineage>
</organism>
<protein>
    <submittedName>
        <fullName evidence="3">Uncharacterized protein</fullName>
    </submittedName>
</protein>
<feature type="signal peptide" evidence="2">
    <location>
        <begin position="1"/>
        <end position="21"/>
    </location>
</feature>
<dbReference type="EMBL" id="MU154531">
    <property type="protein sequence ID" value="KAF9499602.1"/>
    <property type="molecule type" value="Genomic_DNA"/>
</dbReference>
<reference evidence="3" key="1">
    <citation type="submission" date="2020-11" db="EMBL/GenBank/DDBJ databases">
        <authorList>
            <consortium name="DOE Joint Genome Institute"/>
            <person name="Ahrendt S."/>
            <person name="Riley R."/>
            <person name="Andreopoulos W."/>
            <person name="Labutti K."/>
            <person name="Pangilinan J."/>
            <person name="Ruiz-Duenas F.J."/>
            <person name="Barrasa J.M."/>
            <person name="Sanchez-Garcia M."/>
            <person name="Camarero S."/>
            <person name="Miyauchi S."/>
            <person name="Serrano A."/>
            <person name="Linde D."/>
            <person name="Babiker R."/>
            <person name="Drula E."/>
            <person name="Ayuso-Fernandez I."/>
            <person name="Pacheco R."/>
            <person name="Padilla G."/>
            <person name="Ferreira P."/>
            <person name="Barriuso J."/>
            <person name="Kellner H."/>
            <person name="Castanera R."/>
            <person name="Alfaro M."/>
            <person name="Ramirez L."/>
            <person name="Pisabarro A.G."/>
            <person name="Kuo A."/>
            <person name="Tritt A."/>
            <person name="Lipzen A."/>
            <person name="He G."/>
            <person name="Yan M."/>
            <person name="Ng V."/>
            <person name="Cullen D."/>
            <person name="Martin F."/>
            <person name="Rosso M.-N."/>
            <person name="Henrissat B."/>
            <person name="Hibbett D."/>
            <person name="Martinez A.T."/>
            <person name="Grigoriev I.V."/>
        </authorList>
    </citation>
    <scope>NUCLEOTIDE SEQUENCE</scope>
    <source>
        <strain evidence="3">ATCC 90797</strain>
    </source>
</reference>
<evidence type="ECO:0000256" key="2">
    <source>
        <dbReference type="SAM" id="SignalP"/>
    </source>
</evidence>
<sequence>MNWDVAGATVSFVLLMETAGAFEERDKAFEDHLRKEKASASATKHGLKMRPADSLRIHPKRLGLSPDTPSKSMSDLTREEYYNFHAWQRRTYNSLPRV</sequence>
<gene>
    <name evidence="3" type="ORF">BDN71DRAFT_1441743</name>
</gene>
<keyword evidence="2" id="KW-0732">Signal</keyword>
<name>A0A9P6A404_PLEER</name>
<evidence type="ECO:0000313" key="4">
    <source>
        <dbReference type="Proteomes" id="UP000807025"/>
    </source>
</evidence>
<feature type="region of interest" description="Disordered" evidence="1">
    <location>
        <begin position="37"/>
        <end position="74"/>
    </location>
</feature>
<dbReference type="AlphaFoldDB" id="A0A9P6A404"/>
<evidence type="ECO:0000256" key="1">
    <source>
        <dbReference type="SAM" id="MobiDB-lite"/>
    </source>
</evidence>
<dbReference type="Proteomes" id="UP000807025">
    <property type="component" value="Unassembled WGS sequence"/>
</dbReference>
<accession>A0A9P6A404</accession>
<evidence type="ECO:0000313" key="3">
    <source>
        <dbReference type="EMBL" id="KAF9499602.1"/>
    </source>
</evidence>
<proteinExistence type="predicted"/>
<keyword evidence="4" id="KW-1185">Reference proteome</keyword>
<feature type="chain" id="PRO_5040494671" evidence="2">
    <location>
        <begin position="22"/>
        <end position="98"/>
    </location>
</feature>